<dbReference type="Proteomes" id="UP000296374">
    <property type="component" value="Chromosome"/>
</dbReference>
<feature type="domain" description="CHAD" evidence="2">
    <location>
        <begin position="250"/>
        <end position="543"/>
    </location>
</feature>
<proteinExistence type="predicted"/>
<evidence type="ECO:0000256" key="1">
    <source>
        <dbReference type="SAM" id="MobiDB-lite"/>
    </source>
</evidence>
<dbReference type="KEGG" id="plia:E4191_00630"/>
<feature type="region of interest" description="Disordered" evidence="1">
    <location>
        <begin position="1"/>
        <end position="23"/>
    </location>
</feature>
<name>A0A4V1BII2_9RHOB</name>
<dbReference type="InterPro" id="IPR007899">
    <property type="entry name" value="CHAD_dom"/>
</dbReference>
<protein>
    <submittedName>
        <fullName evidence="3">CHAD domain-containing protein</fullName>
    </submittedName>
</protein>
<dbReference type="PANTHER" id="PTHR39339">
    <property type="entry name" value="SLR1444 PROTEIN"/>
    <property type="match status" value="1"/>
</dbReference>
<dbReference type="Gene3D" id="1.40.20.10">
    <property type="entry name" value="CHAD domain"/>
    <property type="match status" value="1"/>
</dbReference>
<feature type="compositionally biased region" description="Gly residues" evidence="1">
    <location>
        <begin position="1"/>
        <end position="12"/>
    </location>
</feature>
<dbReference type="Pfam" id="PF05235">
    <property type="entry name" value="CHAD"/>
    <property type="match status" value="1"/>
</dbReference>
<evidence type="ECO:0000313" key="4">
    <source>
        <dbReference type="Proteomes" id="UP000296374"/>
    </source>
</evidence>
<dbReference type="AlphaFoldDB" id="A0A4V1BII2"/>
<dbReference type="PROSITE" id="PS51708">
    <property type="entry name" value="CHAD"/>
    <property type="match status" value="1"/>
</dbReference>
<sequence>MAGGSVVPGGRGNRPSRSGVDNGFGRSIRVDAVDASTAISTGGNEGIMSRSEDTILVLAGALADDVLGPQVGALDLGVTDLAAEAPFELLDDFNGSVRGAGQLLIETGRCLILHQTDGVMAQKAGRPGNFVADLAEGPVRAALQRVSPLRSLLSVGSGTISSRQLSLTDDEGKTQVRARLTTLQPKGDGAPVTFAALQGLRGYDRALDALRGHLEAAAAPGADSVAAVAPLLFPAHVPYVAKPDVPVAGDDTAWRAANDIITAYLRVARSNEVGIIADHDTEFLHDYRVALRKVRSVISLFKGVYSDDQTAALKQAASDLMAPTGRLRDLDVYLLARDDYFAMLPASLHQGLELMFAMFAKERRRAHKAVAANLRSAAHDRAMSDLQALFDAPDRPVKGPEADHQVQDYARQLIWKRYRKVCRIAREITAQTPDTQVHELRILCKKLRYLMEFFAPLFPADAVKPLLKPLKALQDNLGLFNDYSVQQVALRDFMEAHEPIGQKQDLVLAQSIGALIAVLHERQKEERARIMSSFALFDSAEVRAEFRTLFHGKET</sequence>
<gene>
    <name evidence="3" type="ORF">E4191_00630</name>
</gene>
<reference evidence="4" key="1">
    <citation type="submission" date="2019-03" db="EMBL/GenBank/DDBJ databases">
        <authorList>
            <person name="Li J."/>
        </authorList>
    </citation>
    <scope>NUCLEOTIDE SEQUENCE [LARGE SCALE GENOMIC DNA]</scope>
    <source>
        <strain evidence="4">2251</strain>
    </source>
</reference>
<organism evidence="3 4">
    <name type="scientific">Paracoccus liaowanqingii</name>
    <dbReference type="NCBI Taxonomy" id="2560053"/>
    <lineage>
        <taxon>Bacteria</taxon>
        <taxon>Pseudomonadati</taxon>
        <taxon>Pseudomonadota</taxon>
        <taxon>Alphaproteobacteria</taxon>
        <taxon>Rhodobacterales</taxon>
        <taxon>Paracoccaceae</taxon>
        <taxon>Paracoccus</taxon>
    </lineage>
</organism>
<evidence type="ECO:0000313" key="3">
    <source>
        <dbReference type="EMBL" id="QBX33384.1"/>
    </source>
</evidence>
<accession>A0A4V1BII2</accession>
<dbReference type="InterPro" id="IPR038186">
    <property type="entry name" value="CHAD_dom_sf"/>
</dbReference>
<dbReference type="EMBL" id="CP038439">
    <property type="protein sequence ID" value="QBX33384.1"/>
    <property type="molecule type" value="Genomic_DNA"/>
</dbReference>
<evidence type="ECO:0000259" key="2">
    <source>
        <dbReference type="PROSITE" id="PS51708"/>
    </source>
</evidence>
<dbReference type="SMART" id="SM00880">
    <property type="entry name" value="CHAD"/>
    <property type="match status" value="1"/>
</dbReference>
<dbReference type="PANTHER" id="PTHR39339:SF1">
    <property type="entry name" value="CHAD DOMAIN-CONTAINING PROTEIN"/>
    <property type="match status" value="1"/>
</dbReference>